<organism evidence="3 4">
    <name type="scientific">Thauera chlorobenzoica</name>
    <dbReference type="NCBI Taxonomy" id="96773"/>
    <lineage>
        <taxon>Bacteria</taxon>
        <taxon>Pseudomonadati</taxon>
        <taxon>Pseudomonadota</taxon>
        <taxon>Betaproteobacteria</taxon>
        <taxon>Rhodocyclales</taxon>
        <taxon>Zoogloeaceae</taxon>
        <taxon>Thauera</taxon>
    </lineage>
</organism>
<dbReference type="RefSeq" id="WP_075147697.1">
    <property type="nucleotide sequence ID" value="NZ_FNVJ01000002.1"/>
</dbReference>
<keyword evidence="1" id="KW-0378">Hydrolase</keyword>
<dbReference type="OrthoDB" id="9803916at2"/>
<dbReference type="Proteomes" id="UP000185739">
    <property type="component" value="Chromosome"/>
</dbReference>
<gene>
    <name evidence="3" type="ORF">Tchl_1325</name>
</gene>
<protein>
    <recommendedName>
        <fullName evidence="2">Metallo-beta-lactamase domain-containing protein</fullName>
    </recommendedName>
</protein>
<dbReference type="Pfam" id="PF12706">
    <property type="entry name" value="Lactamase_B_2"/>
    <property type="match status" value="1"/>
</dbReference>
<dbReference type="EMBL" id="CP018839">
    <property type="protein sequence ID" value="APR04184.1"/>
    <property type="molecule type" value="Genomic_DNA"/>
</dbReference>
<dbReference type="SUPFAM" id="SSF56281">
    <property type="entry name" value="Metallo-hydrolase/oxidoreductase"/>
    <property type="match status" value="1"/>
</dbReference>
<dbReference type="AlphaFoldDB" id="A0A1H5T4J1"/>
<dbReference type="Gene3D" id="3.60.15.10">
    <property type="entry name" value="Ribonuclease Z/Hydroxyacylglutathione hydrolase-like"/>
    <property type="match status" value="1"/>
</dbReference>
<accession>A0A1H5T4J1</accession>
<reference evidence="3 4" key="1">
    <citation type="submission" date="2016-12" db="EMBL/GenBank/DDBJ databases">
        <title>Complete genome sequence of Thauera chlorobenzoica, a Betaproteobacterium degrading haloaromatics anaerobically to CO2 and halides.</title>
        <authorList>
            <person name="Goris T."/>
            <person name="Mergelsberg M."/>
            <person name="Boll M."/>
        </authorList>
    </citation>
    <scope>NUCLEOTIDE SEQUENCE [LARGE SCALE GENOMIC DNA]</scope>
    <source>
        <strain evidence="3 4">3CB1</strain>
    </source>
</reference>
<dbReference type="PANTHER" id="PTHR43546">
    <property type="entry name" value="UPF0173 METAL-DEPENDENT HYDROLASE MJ1163-RELATED"/>
    <property type="match status" value="1"/>
</dbReference>
<dbReference type="STRING" id="96773.Tchl_1325"/>
<sequence>MKLLTLFRNLAAVAGVLSLAACTGAPTRNAADTTAATPTSAVKFQQIRNATIKVDYAGTTFLIDPMLAKKGAYPGFEGTYNSHLRNPLVELPMPVGEVMRADAVILTHLHPDHWDEAAKRNLPKDIPIFTQNEADAQAVRKDGFEDVHVLSENTVFEGTRLSRTSGQHGSDAMMQSPLGEILGTVSGVVFQRPGHKTVYVAGDTVWNNHVEEAIRGYRPDVIVLNAGDARVLGFDGSIIMGKEDVYRASQFAPRAILIASHMEAVNHGMLTRRELRDYIAEKQINPQRVRVPEDGASYVF</sequence>
<proteinExistence type="predicted"/>
<evidence type="ECO:0000313" key="3">
    <source>
        <dbReference type="EMBL" id="APR04184.1"/>
    </source>
</evidence>
<dbReference type="GO" id="GO:0016787">
    <property type="term" value="F:hydrolase activity"/>
    <property type="evidence" value="ECO:0007669"/>
    <property type="project" value="UniProtKB-KW"/>
</dbReference>
<dbReference type="KEGG" id="tcl:Tchl_1325"/>
<dbReference type="PROSITE" id="PS51257">
    <property type="entry name" value="PROKAR_LIPOPROTEIN"/>
    <property type="match status" value="1"/>
</dbReference>
<evidence type="ECO:0000259" key="2">
    <source>
        <dbReference type="Pfam" id="PF12706"/>
    </source>
</evidence>
<name>A0A1H5T4J1_9RHOO</name>
<dbReference type="InterPro" id="IPR050114">
    <property type="entry name" value="UPF0173_UPF0282_UlaG_hydrolase"/>
</dbReference>
<keyword evidence="4" id="KW-1185">Reference proteome</keyword>
<dbReference type="InterPro" id="IPR036866">
    <property type="entry name" value="RibonucZ/Hydroxyglut_hydro"/>
</dbReference>
<evidence type="ECO:0000256" key="1">
    <source>
        <dbReference type="ARBA" id="ARBA00022801"/>
    </source>
</evidence>
<dbReference type="InterPro" id="IPR001279">
    <property type="entry name" value="Metallo-B-lactamas"/>
</dbReference>
<feature type="domain" description="Metallo-beta-lactamase" evidence="2">
    <location>
        <begin position="60"/>
        <end position="262"/>
    </location>
</feature>
<evidence type="ECO:0000313" key="4">
    <source>
        <dbReference type="Proteomes" id="UP000185739"/>
    </source>
</evidence>
<dbReference type="PANTHER" id="PTHR43546:SF9">
    <property type="entry name" value="L-ASCORBATE-6-PHOSPHATE LACTONASE ULAG-RELATED"/>
    <property type="match status" value="1"/>
</dbReference>